<accession>Q1CYV6</accession>
<dbReference type="RefSeq" id="WP_011556226.1">
    <property type="nucleotide sequence ID" value="NC_008095.1"/>
</dbReference>
<proteinExistence type="predicted"/>
<protein>
    <submittedName>
        <fullName evidence="2">Uncharacterized protein</fullName>
    </submittedName>
</protein>
<gene>
    <name evidence="2" type="ordered locus">MXAN_6291</name>
</gene>
<organism evidence="2 3">
    <name type="scientific">Myxococcus xanthus (strain DK1622)</name>
    <dbReference type="NCBI Taxonomy" id="246197"/>
    <lineage>
        <taxon>Bacteria</taxon>
        <taxon>Pseudomonadati</taxon>
        <taxon>Myxococcota</taxon>
        <taxon>Myxococcia</taxon>
        <taxon>Myxococcales</taxon>
        <taxon>Cystobacterineae</taxon>
        <taxon>Myxococcaceae</taxon>
        <taxon>Myxococcus</taxon>
    </lineage>
</organism>
<dbReference type="KEGG" id="mxa:MXAN_6291"/>
<keyword evidence="3" id="KW-1185">Reference proteome</keyword>
<sequence>MSVEDSRKDEGDAEPRKVKQAFSHEESVPSCREFQVLPSEML</sequence>
<reference evidence="2 3" key="1">
    <citation type="journal article" date="2006" name="Proc. Natl. Acad. Sci. U.S.A.">
        <title>Evolution of sensory complexity recorded in a myxobacterial genome.</title>
        <authorList>
            <person name="Goldman B.S."/>
            <person name="Nierman W.C."/>
            <person name="Kaiser D."/>
            <person name="Slater S.C."/>
            <person name="Durkin A.S."/>
            <person name="Eisen J.A."/>
            <person name="Ronning C.M."/>
            <person name="Barbazuk W.B."/>
            <person name="Blanchard M."/>
            <person name="Field C."/>
            <person name="Halling C."/>
            <person name="Hinkle G."/>
            <person name="Iartchuk O."/>
            <person name="Kim H.S."/>
            <person name="Mackenzie C."/>
            <person name="Madupu R."/>
            <person name="Miller N."/>
            <person name="Shvartsbeyn A."/>
            <person name="Sullivan S.A."/>
            <person name="Vaudin M."/>
            <person name="Wiegand R."/>
            <person name="Kaplan H.B."/>
        </authorList>
    </citation>
    <scope>NUCLEOTIDE SEQUENCE [LARGE SCALE GENOMIC DNA]</scope>
    <source>
        <strain evidence="3">DK1622</strain>
    </source>
</reference>
<dbReference type="HOGENOM" id="CLU_3254460_0_0_7"/>
<dbReference type="STRING" id="246197.MXAN_6291"/>
<feature type="compositionally biased region" description="Basic and acidic residues" evidence="1">
    <location>
        <begin position="1"/>
        <end position="27"/>
    </location>
</feature>
<name>Q1CYV6_MYXXD</name>
<feature type="region of interest" description="Disordered" evidence="1">
    <location>
        <begin position="1"/>
        <end position="30"/>
    </location>
</feature>
<dbReference type="Proteomes" id="UP000002402">
    <property type="component" value="Chromosome"/>
</dbReference>
<dbReference type="EMBL" id="CP000113">
    <property type="protein sequence ID" value="ABF92792.1"/>
    <property type="molecule type" value="Genomic_DNA"/>
</dbReference>
<evidence type="ECO:0000313" key="3">
    <source>
        <dbReference type="Proteomes" id="UP000002402"/>
    </source>
</evidence>
<evidence type="ECO:0000256" key="1">
    <source>
        <dbReference type="SAM" id="MobiDB-lite"/>
    </source>
</evidence>
<dbReference type="GeneID" id="78824273"/>
<dbReference type="EnsemblBacteria" id="ABF92792">
    <property type="protein sequence ID" value="ABF92792"/>
    <property type="gene ID" value="MXAN_6291"/>
</dbReference>
<evidence type="ECO:0000313" key="2">
    <source>
        <dbReference type="EMBL" id="ABF92792.1"/>
    </source>
</evidence>
<dbReference type="AlphaFoldDB" id="Q1CYV6"/>